<dbReference type="PANTHER" id="PTHR10146:SF14">
    <property type="entry name" value="PYRIDOXAL PHOSPHATE HOMEOSTASIS PROTEIN"/>
    <property type="match status" value="1"/>
</dbReference>
<protein>
    <recommendedName>
        <fullName evidence="2">Pyridoxal phosphate homeostasis protein</fullName>
        <shortName evidence="2">PLP homeostasis protein</shortName>
    </recommendedName>
</protein>
<evidence type="ECO:0000313" key="5">
    <source>
        <dbReference type="EMBL" id="KAJ3991640.1"/>
    </source>
</evidence>
<feature type="domain" description="Alanine racemase N-terminal" evidence="4">
    <location>
        <begin position="49"/>
        <end position="225"/>
    </location>
</feature>
<sequence>MSTTQTNIEIQKATAERTAEIRECLEDIRARVVSAAQALAVNGESRKIIVAVSKYKPSADILVCYEYGQRDFGENYVQELVDKAKELPFEIQWHFIGTLQSNKAKLLASVPNLHTVQTISSEKIANALNKALPTNRTSQLNVLLQINTSGEDSKSGLSPLTPSSINSSQLSDVQKLAKHIVTSCPNLRLQGLMTIGALDLSLSANETERNADFERLKETRDILERWLQDGIGCSHAVSEGGYVSRGWGWGDECTGKLLVSMGMSSDFEAALKAGSDIVRVGTGIFGSRKTKLWSSS</sequence>
<comment type="function">
    <text evidence="2">Pyridoxal 5'-phosphate (PLP)-binding protein, which may be involved in intracellular homeostatic regulation of pyridoxal 5'-phosphate (PLP), the active form of vitamin B6.</text>
</comment>
<evidence type="ECO:0000313" key="6">
    <source>
        <dbReference type="Proteomes" id="UP001163828"/>
    </source>
</evidence>
<feature type="modified residue" description="N6-(pyridoxal phosphate)lysine" evidence="2">
    <location>
        <position position="54"/>
    </location>
</feature>
<dbReference type="PROSITE" id="PS01211">
    <property type="entry name" value="UPF0001"/>
    <property type="match status" value="1"/>
</dbReference>
<dbReference type="CDD" id="cd06822">
    <property type="entry name" value="PLPDE_III_YBL036c_euk"/>
    <property type="match status" value="1"/>
</dbReference>
<dbReference type="Proteomes" id="UP001163828">
    <property type="component" value="Unassembled WGS sequence"/>
</dbReference>
<evidence type="ECO:0000256" key="1">
    <source>
        <dbReference type="ARBA" id="ARBA00022898"/>
    </source>
</evidence>
<proteinExistence type="inferred from homology"/>
<dbReference type="InterPro" id="IPR011078">
    <property type="entry name" value="PyrdxlP_homeostasis"/>
</dbReference>
<organism evidence="5 6">
    <name type="scientific">Lentinula boryana</name>
    <dbReference type="NCBI Taxonomy" id="40481"/>
    <lineage>
        <taxon>Eukaryota</taxon>
        <taxon>Fungi</taxon>
        <taxon>Dikarya</taxon>
        <taxon>Basidiomycota</taxon>
        <taxon>Agaricomycotina</taxon>
        <taxon>Agaricomycetes</taxon>
        <taxon>Agaricomycetidae</taxon>
        <taxon>Agaricales</taxon>
        <taxon>Marasmiineae</taxon>
        <taxon>Omphalotaceae</taxon>
        <taxon>Lentinula</taxon>
    </lineage>
</organism>
<comment type="caution">
    <text evidence="5">The sequence shown here is derived from an EMBL/GenBank/DDBJ whole genome shotgun (WGS) entry which is preliminary data.</text>
</comment>
<evidence type="ECO:0000259" key="4">
    <source>
        <dbReference type="Pfam" id="PF01168"/>
    </source>
</evidence>
<reference evidence="5" key="1">
    <citation type="submission" date="2022-08" db="EMBL/GenBank/DDBJ databases">
        <authorList>
            <consortium name="DOE Joint Genome Institute"/>
            <person name="Min B."/>
            <person name="Riley R."/>
            <person name="Sierra-Patev S."/>
            <person name="Naranjo-Ortiz M."/>
            <person name="Looney B."/>
            <person name="Konkel Z."/>
            <person name="Slot J.C."/>
            <person name="Sakamoto Y."/>
            <person name="Steenwyk J.L."/>
            <person name="Rokas A."/>
            <person name="Carro J."/>
            <person name="Camarero S."/>
            <person name="Ferreira P."/>
            <person name="Molpeceres G."/>
            <person name="Ruiz-Duenas F.J."/>
            <person name="Serrano A."/>
            <person name="Henrissat B."/>
            <person name="Drula E."/>
            <person name="Hughes K.W."/>
            <person name="Mata J.L."/>
            <person name="Ishikawa N.K."/>
            <person name="Vargas-Isla R."/>
            <person name="Ushijima S."/>
            <person name="Smith C.A."/>
            <person name="Ahrendt S."/>
            <person name="Andreopoulos W."/>
            <person name="He G."/>
            <person name="Labutti K."/>
            <person name="Lipzen A."/>
            <person name="Ng V."/>
            <person name="Sandor L."/>
            <person name="Barry K."/>
            <person name="Martinez A.T."/>
            <person name="Xiao Y."/>
            <person name="Gibbons J.G."/>
            <person name="Terashima K."/>
            <person name="Hibbett D.S."/>
            <person name="Grigoriev I.V."/>
        </authorList>
    </citation>
    <scope>NUCLEOTIDE SEQUENCE</scope>
    <source>
        <strain evidence="5">TFB10827</strain>
    </source>
</reference>
<evidence type="ECO:0000256" key="3">
    <source>
        <dbReference type="RuleBase" id="RU004514"/>
    </source>
</evidence>
<dbReference type="NCBIfam" id="TIGR00044">
    <property type="entry name" value="YggS family pyridoxal phosphate-dependent enzyme"/>
    <property type="match status" value="1"/>
</dbReference>
<dbReference type="Pfam" id="PF01168">
    <property type="entry name" value="Ala_racemase_N"/>
    <property type="match status" value="1"/>
</dbReference>
<dbReference type="Gene3D" id="3.20.20.10">
    <property type="entry name" value="Alanine racemase"/>
    <property type="match status" value="1"/>
</dbReference>
<dbReference type="InterPro" id="IPR001608">
    <property type="entry name" value="Ala_racemase_N"/>
</dbReference>
<dbReference type="SUPFAM" id="SSF51419">
    <property type="entry name" value="PLP-binding barrel"/>
    <property type="match status" value="1"/>
</dbReference>
<dbReference type="EMBL" id="MU790983">
    <property type="protein sequence ID" value="KAJ3991640.1"/>
    <property type="molecule type" value="Genomic_DNA"/>
</dbReference>
<gene>
    <name evidence="5" type="ORF">F5050DRAFT_1865688</name>
</gene>
<comment type="similarity">
    <text evidence="2 3">Belongs to the pyridoxal phosphate-binding protein YggS/PROSC family.</text>
</comment>
<keyword evidence="1 2" id="KW-0663">Pyridoxal phosphate</keyword>
<name>A0ABQ8PYZ0_9AGAR</name>
<dbReference type="InterPro" id="IPR029066">
    <property type="entry name" value="PLP-binding_barrel"/>
</dbReference>
<keyword evidence="6" id="KW-1185">Reference proteome</keyword>
<dbReference type="HAMAP" id="MF_02087">
    <property type="entry name" value="PLP_homeostasis"/>
    <property type="match status" value="1"/>
</dbReference>
<evidence type="ECO:0000256" key="2">
    <source>
        <dbReference type="HAMAP-Rule" id="MF_03225"/>
    </source>
</evidence>
<dbReference type="PANTHER" id="PTHR10146">
    <property type="entry name" value="PROLINE SYNTHETASE CO-TRANSCRIBED BACTERIAL HOMOLOG PROTEIN"/>
    <property type="match status" value="1"/>
</dbReference>
<accession>A0ABQ8PYZ0</accession>